<evidence type="ECO:0008006" key="4">
    <source>
        <dbReference type="Google" id="ProtNLM"/>
    </source>
</evidence>
<keyword evidence="1" id="KW-0732">Signal</keyword>
<comment type="caution">
    <text evidence="2">The sequence shown here is derived from an EMBL/GenBank/DDBJ whole genome shotgun (WGS) entry which is preliminary data.</text>
</comment>
<feature type="signal peptide" evidence="1">
    <location>
        <begin position="1"/>
        <end position="23"/>
    </location>
</feature>
<gene>
    <name evidence="2" type="ORF">Acr_03g0014570</name>
</gene>
<organism evidence="2 3">
    <name type="scientific">Actinidia rufa</name>
    <dbReference type="NCBI Taxonomy" id="165716"/>
    <lineage>
        <taxon>Eukaryota</taxon>
        <taxon>Viridiplantae</taxon>
        <taxon>Streptophyta</taxon>
        <taxon>Embryophyta</taxon>
        <taxon>Tracheophyta</taxon>
        <taxon>Spermatophyta</taxon>
        <taxon>Magnoliopsida</taxon>
        <taxon>eudicotyledons</taxon>
        <taxon>Gunneridae</taxon>
        <taxon>Pentapetalae</taxon>
        <taxon>asterids</taxon>
        <taxon>Ericales</taxon>
        <taxon>Actinidiaceae</taxon>
        <taxon>Actinidia</taxon>
    </lineage>
</organism>
<dbReference type="AlphaFoldDB" id="A0A7J0EDZ3"/>
<evidence type="ECO:0000313" key="3">
    <source>
        <dbReference type="Proteomes" id="UP000585474"/>
    </source>
</evidence>
<dbReference type="EMBL" id="BJWL01000003">
    <property type="protein sequence ID" value="GFY84683.1"/>
    <property type="molecule type" value="Genomic_DNA"/>
</dbReference>
<reference evidence="2 3" key="1">
    <citation type="submission" date="2019-07" db="EMBL/GenBank/DDBJ databases">
        <title>De Novo Assembly of kiwifruit Actinidia rufa.</title>
        <authorList>
            <person name="Sugita-Konishi S."/>
            <person name="Sato K."/>
            <person name="Mori E."/>
            <person name="Abe Y."/>
            <person name="Kisaki G."/>
            <person name="Hamano K."/>
            <person name="Suezawa K."/>
            <person name="Otani M."/>
            <person name="Fukuda T."/>
            <person name="Manabe T."/>
            <person name="Gomi K."/>
            <person name="Tabuchi M."/>
            <person name="Akimitsu K."/>
            <person name="Kataoka I."/>
        </authorList>
    </citation>
    <scope>NUCLEOTIDE SEQUENCE [LARGE SCALE GENOMIC DNA]</scope>
    <source>
        <strain evidence="3">cv. Fuchu</strain>
    </source>
</reference>
<evidence type="ECO:0000313" key="2">
    <source>
        <dbReference type="EMBL" id="GFY84683.1"/>
    </source>
</evidence>
<name>A0A7J0EDZ3_9ERIC</name>
<evidence type="ECO:0000256" key="1">
    <source>
        <dbReference type="SAM" id="SignalP"/>
    </source>
</evidence>
<dbReference type="Proteomes" id="UP000585474">
    <property type="component" value="Unassembled WGS sequence"/>
</dbReference>
<proteinExistence type="predicted"/>
<protein>
    <recommendedName>
        <fullName evidence="4">Secreted protein</fullName>
    </recommendedName>
</protein>
<feature type="chain" id="PRO_5029881531" description="Secreted protein" evidence="1">
    <location>
        <begin position="24"/>
        <end position="106"/>
    </location>
</feature>
<sequence>MCPIRMLSLSFLLLVRLLAIVQRLTFVICPGAFQESSVDAFSLSSSFISNQIGKSMGPTDGVIPRYLIGVIGGILDRANNTYYGGDSGGVAMTDEPKLLEHVEGHA</sequence>
<accession>A0A7J0EDZ3</accession>
<keyword evidence="3" id="KW-1185">Reference proteome</keyword>